<protein>
    <submittedName>
        <fullName evidence="2">Oxidative stress defense protein</fullName>
    </submittedName>
</protein>
<gene>
    <name evidence="2" type="ORF">ACFP9W_07750</name>
</gene>
<dbReference type="EMBL" id="JBHSUB010000008">
    <property type="protein sequence ID" value="MFC6377981.1"/>
    <property type="molecule type" value="Genomic_DNA"/>
</dbReference>
<organism evidence="2 3">
    <name type="scientific">Tatumella terrea</name>
    <dbReference type="NCBI Taxonomy" id="419007"/>
    <lineage>
        <taxon>Bacteria</taxon>
        <taxon>Pseudomonadati</taxon>
        <taxon>Pseudomonadota</taxon>
        <taxon>Gammaproteobacteria</taxon>
        <taxon>Enterobacterales</taxon>
        <taxon>Erwiniaceae</taxon>
        <taxon>Tatumella</taxon>
    </lineage>
</organism>
<keyword evidence="3" id="KW-1185">Reference proteome</keyword>
<keyword evidence="1" id="KW-0732">Signal</keyword>
<dbReference type="PANTHER" id="PTHR34387:SF1">
    <property type="entry name" value="PERIPLASMIC IMMUNOGENIC PROTEIN"/>
    <property type="match status" value="1"/>
</dbReference>
<dbReference type="Gene3D" id="3.30.70.2970">
    <property type="entry name" value="Protein of unknown function (DUF541), domain 2"/>
    <property type="match status" value="1"/>
</dbReference>
<evidence type="ECO:0000313" key="2">
    <source>
        <dbReference type="EMBL" id="MFC6377981.1"/>
    </source>
</evidence>
<dbReference type="InterPro" id="IPR052022">
    <property type="entry name" value="26kDa_periplasmic_antigen"/>
</dbReference>
<dbReference type="RefSeq" id="WP_343869466.1">
    <property type="nucleotide sequence ID" value="NZ_BAAAFX010000013.1"/>
</dbReference>
<dbReference type="Pfam" id="PF04402">
    <property type="entry name" value="SIMPL"/>
    <property type="match status" value="1"/>
</dbReference>
<dbReference type="NCBIfam" id="NF008299">
    <property type="entry name" value="PRK11087.1"/>
    <property type="match status" value="1"/>
</dbReference>
<dbReference type="InterPro" id="IPR007497">
    <property type="entry name" value="SIMPL/DUF541"/>
</dbReference>
<accession>A0ABW1VXD6</accession>
<comment type="caution">
    <text evidence="2">The sequence shown here is derived from an EMBL/GenBank/DDBJ whole genome shotgun (WGS) entry which is preliminary data.</text>
</comment>
<feature type="signal peptide" evidence="1">
    <location>
        <begin position="1"/>
        <end position="23"/>
    </location>
</feature>
<reference evidence="3" key="1">
    <citation type="journal article" date="2019" name="Int. J. Syst. Evol. Microbiol.">
        <title>The Global Catalogue of Microorganisms (GCM) 10K type strain sequencing project: providing services to taxonomists for standard genome sequencing and annotation.</title>
        <authorList>
            <consortium name="The Broad Institute Genomics Platform"/>
            <consortium name="The Broad Institute Genome Sequencing Center for Infectious Disease"/>
            <person name="Wu L."/>
            <person name="Ma J."/>
        </authorList>
    </citation>
    <scope>NUCLEOTIDE SEQUENCE [LARGE SCALE GENOMIC DNA]</scope>
    <source>
        <strain evidence="3">CGMCC 1.18518</strain>
    </source>
</reference>
<proteinExistence type="predicted"/>
<feature type="chain" id="PRO_5045142641" evidence="1">
    <location>
        <begin position="24"/>
        <end position="255"/>
    </location>
</feature>
<dbReference type="Gene3D" id="3.30.110.170">
    <property type="entry name" value="Protein of unknown function (DUF541), domain 1"/>
    <property type="match status" value="1"/>
</dbReference>
<name>A0ABW1VXD6_9GAMM</name>
<sequence>MKLHPLVISVVLAGSLSGLPVMAADVPDQPHISTSGHASVDVKPDMATLTIVVEQTARQATEAKKRVDDRVAQYFDYLQQQGIAKKDIDAANISTQPQYDYSKQGKAQLTGYQALRQVTVTVRQIDKLNTLLDDALKAGLNEIRSVTPGVSQPQRYQQQARDEAIKDAISQANALAKGFNSQLGPVWSIQYHTEDVSARPAMRMYSLAKASADTTPQQTYEQQSISFDDNVSVVFELARPAKPAATPATAPQNQP</sequence>
<evidence type="ECO:0000256" key="1">
    <source>
        <dbReference type="SAM" id="SignalP"/>
    </source>
</evidence>
<dbReference type="PANTHER" id="PTHR34387">
    <property type="entry name" value="SLR1258 PROTEIN"/>
    <property type="match status" value="1"/>
</dbReference>
<evidence type="ECO:0000313" key="3">
    <source>
        <dbReference type="Proteomes" id="UP001596230"/>
    </source>
</evidence>
<dbReference type="Proteomes" id="UP001596230">
    <property type="component" value="Unassembled WGS sequence"/>
</dbReference>